<comment type="similarity">
    <text evidence="2 11 13">Belongs to the FKBP-type PPIase family. Tig subfamily.</text>
</comment>
<keyword evidence="5 11" id="KW-0132">Cell division</keyword>
<dbReference type="SUPFAM" id="SSF109998">
    <property type="entry name" value="Triger factor/SurA peptide-binding domain-like"/>
    <property type="match status" value="1"/>
</dbReference>
<comment type="subcellular location">
    <subcellularLocation>
        <location evidence="11">Cytoplasm</location>
    </subcellularLocation>
    <text evidence="11">About half TF is bound to the ribosome near the polypeptide exit tunnel while the other half is free in the cytoplasm.</text>
</comment>
<comment type="caution">
    <text evidence="15">The sequence shown here is derived from an EMBL/GenBank/DDBJ whole genome shotgun (WGS) entry which is preliminary data.</text>
</comment>
<dbReference type="Pfam" id="PF05698">
    <property type="entry name" value="Trigger_C"/>
    <property type="match status" value="1"/>
</dbReference>
<evidence type="ECO:0000313" key="15">
    <source>
        <dbReference type="EMBL" id="GAA3914007.1"/>
    </source>
</evidence>
<dbReference type="InterPro" id="IPR046357">
    <property type="entry name" value="PPIase_dom_sf"/>
</dbReference>
<keyword evidence="8 11" id="KW-0413">Isomerase</keyword>
<evidence type="ECO:0000256" key="3">
    <source>
        <dbReference type="ARBA" id="ARBA00013194"/>
    </source>
</evidence>
<dbReference type="InterPro" id="IPR036611">
    <property type="entry name" value="Trigger_fac_ribosome-bd_sf"/>
</dbReference>
<dbReference type="InterPro" id="IPR008880">
    <property type="entry name" value="Trigger_fac_C"/>
</dbReference>
<evidence type="ECO:0000256" key="1">
    <source>
        <dbReference type="ARBA" id="ARBA00000971"/>
    </source>
</evidence>
<feature type="domain" description="PPIase FKBP-type" evidence="14">
    <location>
        <begin position="161"/>
        <end position="249"/>
    </location>
</feature>
<dbReference type="RefSeq" id="WP_344795287.1">
    <property type="nucleotide sequence ID" value="NZ_BAABBN010000004.1"/>
</dbReference>
<sequence length="436" mass="48424">MQVSVETTSGLERKMTVGIPSDRIDTEVNNRLKDTAKRVRIDGFRPGKVPMSEVKRRYGLGARQEVLSELMRSTYFEAVMQEKLNPAGAPSIEPVEAASEGEFSYVATFEVYPEIEPKGLEAISVVRPNVEIKDEDVAEMIDILRKQQATWEEVDRAAADGDQVTIDYVGTKDGEEFDGGKAENAPLVLGSNSFIPGFEEGLVGAKAGEEKVLDLTFPEDYGNKDLAGAAVQFTVTVKAVSEQKLAELNEEFYERFGVQDNSEESFRAEVLKNMERELSQAVKNKVKTQVMDGLVEQNETDIPASLVNEEIDRMREQAVQQFGGGAQGFDPKSLPAEMFQDQAKKRVHVGLVVAEIIKTNELTADDEKVDAMLQEMASVYQEPQQVIDWYKNNPEQLNQLKAVVLEEQVVEKVLASAQVEEKTMGYQEAVKPEGQA</sequence>
<dbReference type="PROSITE" id="PS50059">
    <property type="entry name" value="FKBP_PPIASE"/>
    <property type="match status" value="1"/>
</dbReference>
<name>A0ABP7M4I1_9GAMM</name>
<comment type="catalytic activity">
    <reaction evidence="1 11 12">
        <text>[protein]-peptidylproline (omega=180) = [protein]-peptidylproline (omega=0)</text>
        <dbReference type="Rhea" id="RHEA:16237"/>
        <dbReference type="Rhea" id="RHEA-COMP:10747"/>
        <dbReference type="Rhea" id="RHEA-COMP:10748"/>
        <dbReference type="ChEBI" id="CHEBI:83833"/>
        <dbReference type="ChEBI" id="CHEBI:83834"/>
        <dbReference type="EC" id="5.2.1.8"/>
    </reaction>
</comment>
<dbReference type="EMBL" id="BAABBN010000004">
    <property type="protein sequence ID" value="GAA3914007.1"/>
    <property type="molecule type" value="Genomic_DNA"/>
</dbReference>
<dbReference type="SUPFAM" id="SSF102735">
    <property type="entry name" value="Trigger factor ribosome-binding domain"/>
    <property type="match status" value="1"/>
</dbReference>
<dbReference type="EC" id="5.2.1.8" evidence="3 11"/>
<dbReference type="Gene3D" id="3.30.70.1050">
    <property type="entry name" value="Trigger factor ribosome-binding domain"/>
    <property type="match status" value="1"/>
</dbReference>
<evidence type="ECO:0000256" key="11">
    <source>
        <dbReference type="HAMAP-Rule" id="MF_00303"/>
    </source>
</evidence>
<keyword evidence="7 11" id="KW-0143">Chaperone</keyword>
<dbReference type="InterPro" id="IPR008881">
    <property type="entry name" value="Trigger_fac_ribosome-bd_bac"/>
</dbReference>
<accession>A0ABP7M4I1</accession>
<evidence type="ECO:0000256" key="7">
    <source>
        <dbReference type="ARBA" id="ARBA00023186"/>
    </source>
</evidence>
<evidence type="ECO:0000256" key="2">
    <source>
        <dbReference type="ARBA" id="ARBA00005464"/>
    </source>
</evidence>
<reference evidence="16" key="1">
    <citation type="journal article" date="2019" name="Int. J. Syst. Evol. Microbiol.">
        <title>The Global Catalogue of Microorganisms (GCM) 10K type strain sequencing project: providing services to taxonomists for standard genome sequencing and annotation.</title>
        <authorList>
            <consortium name="The Broad Institute Genomics Platform"/>
            <consortium name="The Broad Institute Genome Sequencing Center for Infectious Disease"/>
            <person name="Wu L."/>
            <person name="Ma J."/>
        </authorList>
    </citation>
    <scope>NUCLEOTIDE SEQUENCE [LARGE SCALE GENOMIC DNA]</scope>
    <source>
        <strain evidence="16">JCM 17551</strain>
    </source>
</reference>
<evidence type="ECO:0000256" key="9">
    <source>
        <dbReference type="ARBA" id="ARBA00023306"/>
    </source>
</evidence>
<dbReference type="Proteomes" id="UP001501565">
    <property type="component" value="Unassembled WGS sequence"/>
</dbReference>
<dbReference type="Pfam" id="PF05697">
    <property type="entry name" value="Trigger_N"/>
    <property type="match status" value="1"/>
</dbReference>
<evidence type="ECO:0000256" key="13">
    <source>
        <dbReference type="RuleBase" id="RU003914"/>
    </source>
</evidence>
<proteinExistence type="inferred from homology"/>
<dbReference type="InterPro" id="IPR037041">
    <property type="entry name" value="Trigger_fac_C_sf"/>
</dbReference>
<dbReference type="Pfam" id="PF00254">
    <property type="entry name" value="FKBP_C"/>
    <property type="match status" value="1"/>
</dbReference>
<dbReference type="PIRSF" id="PIRSF003095">
    <property type="entry name" value="Trigger_factor"/>
    <property type="match status" value="1"/>
</dbReference>
<keyword evidence="16" id="KW-1185">Reference proteome</keyword>
<dbReference type="NCBIfam" id="TIGR00115">
    <property type="entry name" value="tig"/>
    <property type="match status" value="1"/>
</dbReference>
<keyword evidence="6 11" id="KW-0697">Rotamase</keyword>
<evidence type="ECO:0000256" key="10">
    <source>
        <dbReference type="ARBA" id="ARBA00029986"/>
    </source>
</evidence>
<dbReference type="InterPro" id="IPR005215">
    <property type="entry name" value="Trig_fac"/>
</dbReference>
<dbReference type="InterPro" id="IPR001179">
    <property type="entry name" value="PPIase_FKBP_dom"/>
</dbReference>
<dbReference type="HAMAP" id="MF_00303">
    <property type="entry name" value="Trigger_factor_Tig"/>
    <property type="match status" value="1"/>
</dbReference>
<dbReference type="SUPFAM" id="SSF54534">
    <property type="entry name" value="FKBP-like"/>
    <property type="match status" value="1"/>
</dbReference>
<evidence type="ECO:0000256" key="4">
    <source>
        <dbReference type="ARBA" id="ARBA00016902"/>
    </source>
</evidence>
<comment type="function">
    <text evidence="11">Involved in protein export. Acts as a chaperone by maintaining the newly synthesized protein in an open conformation. Functions as a peptidyl-prolyl cis-trans isomerase.</text>
</comment>
<evidence type="ECO:0000256" key="8">
    <source>
        <dbReference type="ARBA" id="ARBA00023235"/>
    </source>
</evidence>
<evidence type="ECO:0000259" key="14">
    <source>
        <dbReference type="PROSITE" id="PS50059"/>
    </source>
</evidence>
<dbReference type="PANTHER" id="PTHR30560:SF3">
    <property type="entry name" value="TRIGGER FACTOR-LIKE PROTEIN TIG, CHLOROPLASTIC"/>
    <property type="match status" value="1"/>
</dbReference>
<dbReference type="Gene3D" id="3.10.50.40">
    <property type="match status" value="1"/>
</dbReference>
<protein>
    <recommendedName>
        <fullName evidence="4 11">Trigger factor</fullName>
        <shortName evidence="11">TF</shortName>
        <ecNumber evidence="3 11">5.2.1.8</ecNumber>
    </recommendedName>
    <alternativeName>
        <fullName evidence="10 11">PPIase</fullName>
    </alternativeName>
</protein>
<dbReference type="PANTHER" id="PTHR30560">
    <property type="entry name" value="TRIGGER FACTOR CHAPERONE AND PEPTIDYL-PROLYL CIS/TRANS ISOMERASE"/>
    <property type="match status" value="1"/>
</dbReference>
<evidence type="ECO:0000256" key="6">
    <source>
        <dbReference type="ARBA" id="ARBA00023110"/>
    </source>
</evidence>
<evidence type="ECO:0000256" key="12">
    <source>
        <dbReference type="PROSITE-ProRule" id="PRU00277"/>
    </source>
</evidence>
<comment type="domain">
    <text evidence="11">Consists of 3 domains; the N-terminus binds the ribosome, the middle domain has PPIase activity, while the C-terminus has intrinsic chaperone activity on its own.</text>
</comment>
<keyword evidence="9 11" id="KW-0131">Cell cycle</keyword>
<dbReference type="InterPro" id="IPR027304">
    <property type="entry name" value="Trigger_fact/SurA_dom_sf"/>
</dbReference>
<keyword evidence="11" id="KW-0963">Cytoplasm</keyword>
<dbReference type="Gene3D" id="1.10.3120.10">
    <property type="entry name" value="Trigger factor, C-terminal domain"/>
    <property type="match status" value="1"/>
</dbReference>
<organism evidence="15 16">
    <name type="scientific">Litoribacillus peritrichatus</name>
    <dbReference type="NCBI Taxonomy" id="718191"/>
    <lineage>
        <taxon>Bacteria</taxon>
        <taxon>Pseudomonadati</taxon>
        <taxon>Pseudomonadota</taxon>
        <taxon>Gammaproteobacteria</taxon>
        <taxon>Oceanospirillales</taxon>
        <taxon>Oceanospirillaceae</taxon>
        <taxon>Litoribacillus</taxon>
    </lineage>
</organism>
<gene>
    <name evidence="11 15" type="primary">tig</name>
    <name evidence="15" type="ORF">GCM10022277_05690</name>
</gene>
<evidence type="ECO:0000313" key="16">
    <source>
        <dbReference type="Proteomes" id="UP001501565"/>
    </source>
</evidence>
<evidence type="ECO:0000256" key="5">
    <source>
        <dbReference type="ARBA" id="ARBA00022618"/>
    </source>
</evidence>